<dbReference type="PROSITE" id="PS50157">
    <property type="entry name" value="ZINC_FINGER_C2H2_2"/>
    <property type="match status" value="1"/>
</dbReference>
<protein>
    <recommendedName>
        <fullName evidence="3">C2H2-type domain-containing protein</fullName>
    </recommendedName>
</protein>
<dbReference type="Gene3D" id="3.30.160.60">
    <property type="entry name" value="Classic Zinc Finger"/>
    <property type="match status" value="1"/>
</dbReference>
<keyword evidence="1" id="KW-0863">Zinc-finger</keyword>
<dbReference type="GO" id="GO:0008270">
    <property type="term" value="F:zinc ion binding"/>
    <property type="evidence" value="ECO:0007669"/>
    <property type="project" value="UniProtKB-KW"/>
</dbReference>
<dbReference type="EMBL" id="BPLQ01000653">
    <property type="protein sequence ID" value="GIX73836.1"/>
    <property type="molecule type" value="Genomic_DNA"/>
</dbReference>
<reference evidence="4 5" key="1">
    <citation type="submission" date="2021-06" db="EMBL/GenBank/DDBJ databases">
        <title>Caerostris darwini draft genome.</title>
        <authorList>
            <person name="Kono N."/>
            <person name="Arakawa K."/>
        </authorList>
    </citation>
    <scope>NUCLEOTIDE SEQUENCE [LARGE SCALE GENOMIC DNA]</scope>
</reference>
<gene>
    <name evidence="4" type="ORF">CDAR_184241</name>
</gene>
<keyword evidence="1" id="KW-0862">Zinc</keyword>
<dbReference type="SUPFAM" id="SSF57667">
    <property type="entry name" value="beta-beta-alpha zinc fingers"/>
    <property type="match status" value="1"/>
</dbReference>
<feature type="domain" description="C2H2-type" evidence="3">
    <location>
        <begin position="61"/>
        <end position="86"/>
    </location>
</feature>
<organism evidence="4 5">
    <name type="scientific">Caerostris darwini</name>
    <dbReference type="NCBI Taxonomy" id="1538125"/>
    <lineage>
        <taxon>Eukaryota</taxon>
        <taxon>Metazoa</taxon>
        <taxon>Ecdysozoa</taxon>
        <taxon>Arthropoda</taxon>
        <taxon>Chelicerata</taxon>
        <taxon>Arachnida</taxon>
        <taxon>Araneae</taxon>
        <taxon>Araneomorphae</taxon>
        <taxon>Entelegynae</taxon>
        <taxon>Araneoidea</taxon>
        <taxon>Araneidae</taxon>
        <taxon>Caerostris</taxon>
    </lineage>
</organism>
<keyword evidence="1" id="KW-0479">Metal-binding</keyword>
<dbReference type="Proteomes" id="UP001054837">
    <property type="component" value="Unassembled WGS sequence"/>
</dbReference>
<evidence type="ECO:0000313" key="5">
    <source>
        <dbReference type="Proteomes" id="UP001054837"/>
    </source>
</evidence>
<evidence type="ECO:0000256" key="1">
    <source>
        <dbReference type="PROSITE-ProRule" id="PRU00042"/>
    </source>
</evidence>
<dbReference type="InterPro" id="IPR013087">
    <property type="entry name" value="Znf_C2H2_type"/>
</dbReference>
<accession>A0AAV4MP94</accession>
<proteinExistence type="predicted"/>
<keyword evidence="5" id="KW-1185">Reference proteome</keyword>
<evidence type="ECO:0000313" key="4">
    <source>
        <dbReference type="EMBL" id="GIX73836.1"/>
    </source>
</evidence>
<feature type="region of interest" description="Disordered" evidence="2">
    <location>
        <begin position="23"/>
        <end position="57"/>
    </location>
</feature>
<sequence>MKMSQLSQLALIVPQRYHESKMSNCATPDFESSGLQQTHIPSREDTPSASVTHETQRRPTHFCNTCSYTSVHQSTFRRHMRTHNGE</sequence>
<dbReference type="InterPro" id="IPR036236">
    <property type="entry name" value="Znf_C2H2_sf"/>
</dbReference>
<evidence type="ECO:0000256" key="2">
    <source>
        <dbReference type="SAM" id="MobiDB-lite"/>
    </source>
</evidence>
<comment type="caution">
    <text evidence="4">The sequence shown here is derived from an EMBL/GenBank/DDBJ whole genome shotgun (WGS) entry which is preliminary data.</text>
</comment>
<dbReference type="AlphaFoldDB" id="A0AAV4MP94"/>
<name>A0AAV4MP94_9ARAC</name>
<evidence type="ECO:0000259" key="3">
    <source>
        <dbReference type="PROSITE" id="PS50157"/>
    </source>
</evidence>